<proteinExistence type="predicted"/>
<feature type="compositionally biased region" description="Low complexity" evidence="1">
    <location>
        <begin position="26"/>
        <end position="39"/>
    </location>
</feature>
<sequence>MKKKFSLMISAALIVSLMAGCSSKNTTDSSSAAPTASEAGNTETKANEPMVTLKYVVPGTEPKSYKETIAEVNKKLIADGLNVQVEQQYIDWGAWEQKINIMLSTHEDFDMFQVMNDFISLSNYIGRGALQDITKSMDEFGTDIKKVIPNDVFSAVKKDGKLYGIPSNWYEPAQDTGFTTNDLLFKKYNISSDFKTPQELLDASVKLYNAAPAPKPIFPSNFSSAASDVLNRTFDSFPFDVRDSVAMINKDGKVSNWIESDEFKQEAAFWHEAYTKKLMNPDILVMTGDAKNKAIKDGNWPFSAGTYGAGYETFKASFPDATKDSLSYRKFNPEKGNYRFVNAKNVNVVTAQSKHPEAAVKFLNWLYTNQENYDLFLYGVDGKSYKKVGDKGIEMIIDPATKSPLSLNVDWMVGNVNFIRQDSGAMTSDLSIFKVIPDAKSFISSGFFFDSTPVKGEMANVKAAIASDIIPIFSGVVSYDSHIKVAADKLKSAGIDKVLAEYQKQMDAYMASAK</sequence>
<accession>A0A6B8RWN9</accession>
<keyword evidence="5" id="KW-1185">Reference proteome</keyword>
<dbReference type="KEGG" id="ppsc:EHS13_35490"/>
<dbReference type="AlphaFoldDB" id="A0A6B8RWN9"/>
<dbReference type="PROSITE" id="PS51257">
    <property type="entry name" value="PROKAR_LIPOPROTEIN"/>
    <property type="match status" value="1"/>
</dbReference>
<gene>
    <name evidence="4" type="ORF">EHS13_35490</name>
</gene>
<dbReference type="PANTHER" id="PTHR43649">
    <property type="entry name" value="ARABINOSE-BINDING PROTEIN-RELATED"/>
    <property type="match status" value="1"/>
</dbReference>
<dbReference type="Proteomes" id="UP000426246">
    <property type="component" value="Chromosome"/>
</dbReference>
<evidence type="ECO:0000313" key="5">
    <source>
        <dbReference type="Proteomes" id="UP000426246"/>
    </source>
</evidence>
<dbReference type="InterPro" id="IPR022627">
    <property type="entry name" value="DUF3502"/>
</dbReference>
<dbReference type="OrthoDB" id="2495455at2"/>
<dbReference type="Gene3D" id="3.40.190.10">
    <property type="entry name" value="Periplasmic binding protein-like II"/>
    <property type="match status" value="1"/>
</dbReference>
<dbReference type="Pfam" id="PF12010">
    <property type="entry name" value="DUF3502"/>
    <property type="match status" value="1"/>
</dbReference>
<dbReference type="Pfam" id="PF13416">
    <property type="entry name" value="SBP_bac_8"/>
    <property type="match status" value="1"/>
</dbReference>
<organism evidence="4 5">
    <name type="scientific">Paenibacillus psychroresistens</name>
    <dbReference type="NCBI Taxonomy" id="1778678"/>
    <lineage>
        <taxon>Bacteria</taxon>
        <taxon>Bacillati</taxon>
        <taxon>Bacillota</taxon>
        <taxon>Bacilli</taxon>
        <taxon>Bacillales</taxon>
        <taxon>Paenibacillaceae</taxon>
        <taxon>Paenibacillus</taxon>
    </lineage>
</organism>
<evidence type="ECO:0000256" key="1">
    <source>
        <dbReference type="SAM" id="MobiDB-lite"/>
    </source>
</evidence>
<dbReference type="EMBL" id="CP034235">
    <property type="protein sequence ID" value="QGQ99793.1"/>
    <property type="molecule type" value="Genomic_DNA"/>
</dbReference>
<protein>
    <submittedName>
        <fullName evidence="4">Extracellular solute-binding protein</fullName>
    </submittedName>
</protein>
<dbReference type="SUPFAM" id="SSF53850">
    <property type="entry name" value="Periplasmic binding protein-like II"/>
    <property type="match status" value="1"/>
</dbReference>
<keyword evidence="2" id="KW-0732">Signal</keyword>
<evidence type="ECO:0000259" key="3">
    <source>
        <dbReference type="Pfam" id="PF12010"/>
    </source>
</evidence>
<feature type="domain" description="DUF3502" evidence="3">
    <location>
        <begin position="445"/>
        <end position="510"/>
    </location>
</feature>
<dbReference type="InterPro" id="IPR006059">
    <property type="entry name" value="SBP"/>
</dbReference>
<name>A0A6B8RWN9_9BACL</name>
<feature type="region of interest" description="Disordered" evidence="1">
    <location>
        <begin position="25"/>
        <end position="45"/>
    </location>
</feature>
<dbReference type="RefSeq" id="WP_155705025.1">
    <property type="nucleotide sequence ID" value="NZ_CP034235.1"/>
</dbReference>
<dbReference type="InterPro" id="IPR050490">
    <property type="entry name" value="Bact_solute-bd_prot1"/>
</dbReference>
<evidence type="ECO:0000256" key="2">
    <source>
        <dbReference type="SAM" id="SignalP"/>
    </source>
</evidence>
<reference evidence="5" key="1">
    <citation type="submission" date="2018-11" db="EMBL/GenBank/DDBJ databases">
        <title>Complete genome sequence of Paenibacillus sp. ML311-T8.</title>
        <authorList>
            <person name="Nam Y.-D."/>
            <person name="Kang J."/>
            <person name="Chung W.-H."/>
            <person name="Park Y.S."/>
        </authorList>
    </citation>
    <scope>NUCLEOTIDE SEQUENCE [LARGE SCALE GENOMIC DNA]</scope>
    <source>
        <strain evidence="5">ML311-T8</strain>
    </source>
</reference>
<evidence type="ECO:0000313" key="4">
    <source>
        <dbReference type="EMBL" id="QGQ99793.1"/>
    </source>
</evidence>
<feature type="signal peptide" evidence="2">
    <location>
        <begin position="1"/>
        <end position="19"/>
    </location>
</feature>
<feature type="chain" id="PRO_5039259112" evidence="2">
    <location>
        <begin position="20"/>
        <end position="514"/>
    </location>
</feature>